<dbReference type="InterPro" id="IPR029062">
    <property type="entry name" value="Class_I_gatase-like"/>
</dbReference>
<dbReference type="Pfam" id="PF01965">
    <property type="entry name" value="DJ-1_PfpI"/>
    <property type="match status" value="1"/>
</dbReference>
<proteinExistence type="inferred from homology"/>
<sequence length="179" mass="20061">MKTKRHSIIVAGKLVQDHEYIYPYYRLKEAEFEVDVAVRGKETVYGSMGCRIEPTHDFPELDAANYNLLVIPGGAKAMEYMRQDHELLNFISKYYDGGGTIACICHGAQLLISAGLVTGKRISGYYSIEDDIRNAGGEFVNAPSVVDDRIVTSPHYKYLGDWMRATLGEIDARQTDDLT</sequence>
<dbReference type="PANTHER" id="PTHR42733">
    <property type="entry name" value="DJ-1 PROTEIN"/>
    <property type="match status" value="1"/>
</dbReference>
<dbReference type="PROSITE" id="PS51276">
    <property type="entry name" value="PEPTIDASE_C56_PFPI"/>
    <property type="match status" value="1"/>
</dbReference>
<name>A0ABY6A3Y6_9BURK</name>
<dbReference type="InterPro" id="IPR002818">
    <property type="entry name" value="DJ-1/PfpI"/>
</dbReference>
<gene>
    <name evidence="3" type="ORF">N4T19_05835</name>
</gene>
<dbReference type="Gene3D" id="3.40.50.880">
    <property type="match status" value="1"/>
</dbReference>
<evidence type="ECO:0000313" key="4">
    <source>
        <dbReference type="Proteomes" id="UP001058290"/>
    </source>
</evidence>
<evidence type="ECO:0000313" key="3">
    <source>
        <dbReference type="EMBL" id="UXC19635.1"/>
    </source>
</evidence>
<accession>A0ABY6A3Y6</accession>
<evidence type="ECO:0000256" key="1">
    <source>
        <dbReference type="ARBA" id="ARBA00008542"/>
    </source>
</evidence>
<feature type="domain" description="DJ-1/PfpI" evidence="2">
    <location>
        <begin position="8"/>
        <end position="167"/>
    </location>
</feature>
<protein>
    <submittedName>
        <fullName evidence="3">DJ-1/PfpI family protein</fullName>
    </submittedName>
</protein>
<dbReference type="RefSeq" id="WP_260719675.1">
    <property type="nucleotide sequence ID" value="NZ_CP104377.1"/>
</dbReference>
<evidence type="ECO:0000259" key="2">
    <source>
        <dbReference type="Pfam" id="PF01965"/>
    </source>
</evidence>
<organism evidence="3 4">
    <name type="scientific">Comamonas squillarum</name>
    <dbReference type="NCBI Taxonomy" id="2977320"/>
    <lineage>
        <taxon>Bacteria</taxon>
        <taxon>Pseudomonadati</taxon>
        <taxon>Pseudomonadota</taxon>
        <taxon>Betaproteobacteria</taxon>
        <taxon>Burkholderiales</taxon>
        <taxon>Comamonadaceae</taxon>
        <taxon>Comamonas</taxon>
    </lineage>
</organism>
<dbReference type="Proteomes" id="UP001058290">
    <property type="component" value="Chromosome"/>
</dbReference>
<reference evidence="3" key="1">
    <citation type="submission" date="2022-09" db="EMBL/GenBank/DDBJ databases">
        <title>Bacterial diversity in gut of crayfish and pufferfish.</title>
        <authorList>
            <person name="Huang Y."/>
        </authorList>
    </citation>
    <scope>NUCLEOTIDE SEQUENCE</scope>
    <source>
        <strain evidence="3">PR12</strain>
    </source>
</reference>
<comment type="similarity">
    <text evidence="1">Belongs to the peptidase C56 family.</text>
</comment>
<dbReference type="PANTHER" id="PTHR42733:SF2">
    <property type="entry name" value="DJ-1_THIJ_PFPI FAMILY PROTEIN"/>
    <property type="match status" value="1"/>
</dbReference>
<dbReference type="InterPro" id="IPR006286">
    <property type="entry name" value="C56_PfpI-like"/>
</dbReference>
<keyword evidence="4" id="KW-1185">Reference proteome</keyword>
<dbReference type="EMBL" id="CP104377">
    <property type="protein sequence ID" value="UXC19635.1"/>
    <property type="molecule type" value="Genomic_DNA"/>
</dbReference>
<dbReference type="SUPFAM" id="SSF52317">
    <property type="entry name" value="Class I glutamine amidotransferase-like"/>
    <property type="match status" value="1"/>
</dbReference>